<evidence type="ECO:0000256" key="3">
    <source>
        <dbReference type="ARBA" id="ARBA00022729"/>
    </source>
</evidence>
<feature type="domain" description="RagB/SusD" evidence="8">
    <location>
        <begin position="299"/>
        <end position="502"/>
    </location>
</feature>
<comment type="similarity">
    <text evidence="2">Belongs to the SusD family.</text>
</comment>
<accession>A0ABU3DZ56</accession>
<evidence type="ECO:0000256" key="6">
    <source>
        <dbReference type="SAM" id="MobiDB-lite"/>
    </source>
</evidence>
<evidence type="ECO:0000256" key="2">
    <source>
        <dbReference type="ARBA" id="ARBA00006275"/>
    </source>
</evidence>
<evidence type="ECO:0000256" key="1">
    <source>
        <dbReference type="ARBA" id="ARBA00004442"/>
    </source>
</evidence>
<proteinExistence type="inferred from homology"/>
<comment type="subcellular location">
    <subcellularLocation>
        <location evidence="1">Cell outer membrane</location>
    </subcellularLocation>
</comment>
<evidence type="ECO:0000313" key="11">
    <source>
        <dbReference type="Proteomes" id="UP001261624"/>
    </source>
</evidence>
<dbReference type="SUPFAM" id="SSF48452">
    <property type="entry name" value="TPR-like"/>
    <property type="match status" value="1"/>
</dbReference>
<feature type="signal peptide" evidence="7">
    <location>
        <begin position="1"/>
        <end position="26"/>
    </location>
</feature>
<feature type="chain" id="PRO_5047494440" evidence="7">
    <location>
        <begin position="27"/>
        <end position="517"/>
    </location>
</feature>
<dbReference type="Proteomes" id="UP001261624">
    <property type="component" value="Unassembled WGS sequence"/>
</dbReference>
<evidence type="ECO:0000313" key="10">
    <source>
        <dbReference type="EMBL" id="MDT0688982.1"/>
    </source>
</evidence>
<keyword evidence="11" id="KW-1185">Reference proteome</keyword>
<dbReference type="InterPro" id="IPR012944">
    <property type="entry name" value="SusD_RagB_dom"/>
</dbReference>
<dbReference type="Pfam" id="PF07980">
    <property type="entry name" value="SusD_RagB"/>
    <property type="match status" value="1"/>
</dbReference>
<evidence type="ECO:0000256" key="7">
    <source>
        <dbReference type="SAM" id="SignalP"/>
    </source>
</evidence>
<feature type="region of interest" description="Disordered" evidence="6">
    <location>
        <begin position="497"/>
        <end position="517"/>
    </location>
</feature>
<dbReference type="InterPro" id="IPR033985">
    <property type="entry name" value="SusD-like_N"/>
</dbReference>
<keyword evidence="5" id="KW-0998">Cell outer membrane</keyword>
<dbReference type="Gene3D" id="1.25.40.390">
    <property type="match status" value="1"/>
</dbReference>
<comment type="caution">
    <text evidence="10">The sequence shown here is derived from an EMBL/GenBank/DDBJ whole genome shotgun (WGS) entry which is preliminary data.</text>
</comment>
<organism evidence="10 11">
    <name type="scientific">Autumnicola patrickiae</name>
    <dbReference type="NCBI Taxonomy" id="3075591"/>
    <lineage>
        <taxon>Bacteria</taxon>
        <taxon>Pseudomonadati</taxon>
        <taxon>Bacteroidota</taxon>
        <taxon>Flavobacteriia</taxon>
        <taxon>Flavobacteriales</taxon>
        <taxon>Flavobacteriaceae</taxon>
        <taxon>Autumnicola</taxon>
    </lineage>
</organism>
<dbReference type="EMBL" id="JAVRHM010000003">
    <property type="protein sequence ID" value="MDT0688982.1"/>
    <property type="molecule type" value="Genomic_DNA"/>
</dbReference>
<dbReference type="RefSeq" id="WP_311681893.1">
    <property type="nucleotide sequence ID" value="NZ_JAVRHM010000003.1"/>
</dbReference>
<keyword evidence="3 7" id="KW-0732">Signal</keyword>
<gene>
    <name evidence="10" type="ORF">RM549_04250</name>
</gene>
<reference evidence="10 11" key="1">
    <citation type="submission" date="2023-09" db="EMBL/GenBank/DDBJ databases">
        <authorList>
            <person name="Rey-Velasco X."/>
        </authorList>
    </citation>
    <scope>NUCLEOTIDE SEQUENCE [LARGE SCALE GENOMIC DNA]</scope>
    <source>
        <strain evidence="10 11">F188</strain>
    </source>
</reference>
<evidence type="ECO:0000256" key="4">
    <source>
        <dbReference type="ARBA" id="ARBA00023136"/>
    </source>
</evidence>
<feature type="domain" description="SusD-like N-terminal" evidence="9">
    <location>
        <begin position="74"/>
        <end position="228"/>
    </location>
</feature>
<name>A0ABU3DZ56_9FLAO</name>
<protein>
    <submittedName>
        <fullName evidence="10">RagB/SusD family nutrient uptake outer membrane protein</fullName>
    </submittedName>
</protein>
<evidence type="ECO:0000259" key="8">
    <source>
        <dbReference type="Pfam" id="PF07980"/>
    </source>
</evidence>
<dbReference type="Pfam" id="PF14322">
    <property type="entry name" value="SusD-like_3"/>
    <property type="match status" value="1"/>
</dbReference>
<dbReference type="InterPro" id="IPR011990">
    <property type="entry name" value="TPR-like_helical_dom_sf"/>
</dbReference>
<sequence>MMKNLIKSKAAVLVVLSAVLFFPSCSEDFLDRPPEDSYSVDNFYQTDRQVASAANHLYSKPWFAFISNVAWPIGEIASGNARTWDARNQEFSNYSITGAHGTLTQAWESLYAVIAQSNAVINTLPTAIGPDVSEDVLNNSIAEARYIRATAYFYLVRIFGSVPILADNSDYVLEPVVPRNPVEDVYEFIKRDYQFAIENLYDRTMDTDVQAGRVSSNSAKAALSKIYLYEENWSMAYQLSNEVIESGEFALLEEYNDLFLEQNDNNVESVFALQWANTGIYAEGNAIQSFYASAGITGFSDGWAALGPSIDLQEAYETGDERYYATIMEPGAFYPNINGGFTVPETVNHQGTNVGIKKYVIGNPSNGASQSYPNNTYILRYAEVLLINAEAAIMGGGPLEEGIESFNMVRERAGLDPIENPTIEDIFHERRIELALELEFWYDVVRRGPEFAIEFLGNVERGPYNNDTTPPTVDSQKYVPTVEDLLYPYPDSEIQSNPALLEDPVPYDFNANADEEN</sequence>
<evidence type="ECO:0000256" key="5">
    <source>
        <dbReference type="ARBA" id="ARBA00023237"/>
    </source>
</evidence>
<evidence type="ECO:0000259" key="9">
    <source>
        <dbReference type="Pfam" id="PF14322"/>
    </source>
</evidence>
<keyword evidence="4" id="KW-0472">Membrane</keyword>